<dbReference type="InterPro" id="IPR006600">
    <property type="entry name" value="HTH_CenpB_DNA-bd_dom"/>
</dbReference>
<dbReference type="SUPFAM" id="SSF46689">
    <property type="entry name" value="Homeodomain-like"/>
    <property type="match status" value="1"/>
</dbReference>
<reference evidence="5" key="1">
    <citation type="journal article" date="2018" name="PLoS Negl. Trop. Dis.">
        <title>Sialome diversity of ticks revealed by RNAseq of single tick salivary glands.</title>
        <authorList>
            <person name="Perner J."/>
            <person name="Kropackova S."/>
            <person name="Kopacek P."/>
            <person name="Ribeiro J.M."/>
        </authorList>
    </citation>
    <scope>NUCLEOTIDE SEQUENCE</scope>
    <source>
        <strain evidence="5">Siblings of single egg batch collected in Ceske Budejovice</strain>
        <tissue evidence="5">Salivary glands</tissue>
    </source>
</reference>
<evidence type="ECO:0000313" key="5">
    <source>
        <dbReference type="EMBL" id="JAR91336.1"/>
    </source>
</evidence>
<feature type="region of interest" description="Disordered" evidence="3">
    <location>
        <begin position="385"/>
        <end position="411"/>
    </location>
</feature>
<dbReference type="InterPro" id="IPR050863">
    <property type="entry name" value="CenT-Element_Derived"/>
</dbReference>
<dbReference type="InterPro" id="IPR009057">
    <property type="entry name" value="Homeodomain-like_sf"/>
</dbReference>
<comment type="subcellular location">
    <subcellularLocation>
        <location evidence="1">Nucleus</location>
    </subcellularLocation>
</comment>
<organism evidence="5">
    <name type="scientific">Ixodes ricinus</name>
    <name type="common">Common tick</name>
    <name type="synonym">Acarus ricinus</name>
    <dbReference type="NCBI Taxonomy" id="34613"/>
    <lineage>
        <taxon>Eukaryota</taxon>
        <taxon>Metazoa</taxon>
        <taxon>Ecdysozoa</taxon>
        <taxon>Arthropoda</taxon>
        <taxon>Chelicerata</taxon>
        <taxon>Arachnida</taxon>
        <taxon>Acari</taxon>
        <taxon>Parasitiformes</taxon>
        <taxon>Ixodida</taxon>
        <taxon>Ixodoidea</taxon>
        <taxon>Ixodidae</taxon>
        <taxon>Ixodinae</taxon>
        <taxon>Ixodes</taxon>
    </lineage>
</organism>
<dbReference type="PANTHER" id="PTHR19303">
    <property type="entry name" value="TRANSPOSON"/>
    <property type="match status" value="1"/>
</dbReference>
<dbReference type="Pfam" id="PF03184">
    <property type="entry name" value="DDE_1"/>
    <property type="match status" value="1"/>
</dbReference>
<dbReference type="SMART" id="SM00674">
    <property type="entry name" value="CENPB"/>
    <property type="match status" value="1"/>
</dbReference>
<protein>
    <submittedName>
        <fullName evidence="5">Putative pogo transposable element</fullName>
    </submittedName>
</protein>
<evidence type="ECO:0000256" key="3">
    <source>
        <dbReference type="SAM" id="MobiDB-lite"/>
    </source>
</evidence>
<proteinExistence type="predicted"/>
<dbReference type="PROSITE" id="PS51253">
    <property type="entry name" value="HTH_CENPB"/>
    <property type="match status" value="1"/>
</dbReference>
<dbReference type="EMBL" id="GEGO01004068">
    <property type="protein sequence ID" value="JAR91336.1"/>
    <property type="molecule type" value="Transcribed_RNA"/>
</dbReference>
<accession>A0A147BKQ0</accession>
<evidence type="ECO:0000259" key="4">
    <source>
        <dbReference type="PROSITE" id="PS51253"/>
    </source>
</evidence>
<dbReference type="Gene3D" id="1.10.10.60">
    <property type="entry name" value="Homeodomain-like"/>
    <property type="match status" value="2"/>
</dbReference>
<dbReference type="GO" id="GO:0003677">
    <property type="term" value="F:DNA binding"/>
    <property type="evidence" value="ECO:0007669"/>
    <property type="project" value="UniProtKB-KW"/>
</dbReference>
<evidence type="ECO:0000256" key="2">
    <source>
        <dbReference type="ARBA" id="ARBA00023125"/>
    </source>
</evidence>
<dbReference type="Pfam" id="PF03221">
    <property type="entry name" value="HTH_Tnp_Tc5"/>
    <property type="match status" value="1"/>
</dbReference>
<dbReference type="AlphaFoldDB" id="A0A147BKQ0"/>
<dbReference type="InterPro" id="IPR018586">
    <property type="entry name" value="Brinker_DNA-bd"/>
</dbReference>
<name>A0A147BKQ0_IXORI</name>
<sequence length="411" mass="47296">MGKYRRAYAAGFKLQVVKYAEEHGKRAAGRKFDVDEKCVRCWCIQQKDIAETNRTRKAFRGKQCKFPKLEEELVEYVRTTRRDGYAVSTEMIRVKALAVARHMDIAPADFKASRRWLQRFMKRNQFSIRRRTTLCQKLPAEYEDQVVKFHRFVNALRRDHVYNLSQIGNADQTPVRFDAPENCTVDVKGAKSVSVRTTGAERQRCTVMLCVTADGRKLPPYVVFKRKTMPKEKFPQGIVVRVQEKGWMSDELVVDWLKTVWQNRPGALLHRKALLVLDSFRGHLTNRVKSRLADYGTDLAVIPGGLTSVLQPLDVCVNRPFKVEFRRCYSEWMAAGSHEKTPTGRLKRASLQQVCQWILNAWRSLSVETIVKSFKVTGISNAMDGTEDDQLWERADEMSSSGDDDSESDDE</sequence>
<evidence type="ECO:0000256" key="1">
    <source>
        <dbReference type="ARBA" id="ARBA00004123"/>
    </source>
</evidence>
<keyword evidence="2" id="KW-0238">DNA-binding</keyword>
<dbReference type="GO" id="GO:0005634">
    <property type="term" value="C:nucleus"/>
    <property type="evidence" value="ECO:0007669"/>
    <property type="project" value="UniProtKB-SubCell"/>
</dbReference>
<dbReference type="Pfam" id="PF09607">
    <property type="entry name" value="BrkDBD"/>
    <property type="match status" value="1"/>
</dbReference>
<feature type="compositionally biased region" description="Acidic residues" evidence="3">
    <location>
        <begin position="402"/>
        <end position="411"/>
    </location>
</feature>
<dbReference type="InterPro" id="IPR004875">
    <property type="entry name" value="DDE_SF_endonuclease_dom"/>
</dbReference>
<dbReference type="PANTHER" id="PTHR19303:SF74">
    <property type="entry name" value="POGO TRANSPOSABLE ELEMENT WITH KRAB DOMAIN"/>
    <property type="match status" value="1"/>
</dbReference>
<feature type="domain" description="HTH CENPB-type" evidence="4">
    <location>
        <begin position="57"/>
        <end position="130"/>
    </location>
</feature>